<dbReference type="EMBL" id="QOVW01000063">
    <property type="protein sequence ID" value="RDB36316.1"/>
    <property type="molecule type" value="Genomic_DNA"/>
</dbReference>
<keyword evidence="2" id="KW-0472">Membrane</keyword>
<evidence type="ECO:0000313" key="4">
    <source>
        <dbReference type="Proteomes" id="UP000253934"/>
    </source>
</evidence>
<keyword evidence="2" id="KW-1133">Transmembrane helix</keyword>
<evidence type="ECO:0000256" key="1">
    <source>
        <dbReference type="ARBA" id="ARBA00022481"/>
    </source>
</evidence>
<evidence type="ECO:0000313" key="3">
    <source>
        <dbReference type="EMBL" id="RDB36316.1"/>
    </source>
</evidence>
<dbReference type="InterPro" id="IPR000983">
    <property type="entry name" value="Bac_GSPG_pilin"/>
</dbReference>
<sequence>MSKKINSIKLKCNKGYTTTGVLIIISILAVLSIIVIPKVSIFKAKGQQSESRINLFRVYKLMYAYKLENGGFINTKNKVIAVSNVTELSPYIKDELVYLKNNHEKMFLVSDPHRFAIAFVRVLNNGNYDIQRVNSKKIFCYMFNGIEDGSEKCAESQIYPPQSSKEDMEQAQKLKLLKDD</sequence>
<dbReference type="PRINTS" id="PR00813">
    <property type="entry name" value="BCTERIALGSPG"/>
</dbReference>
<organism evidence="3 4">
    <name type="scientific">Spirobacillus cienkowskii</name>
    <dbReference type="NCBI Taxonomy" id="495820"/>
    <lineage>
        <taxon>Bacteria</taxon>
        <taxon>Pseudomonadati</taxon>
        <taxon>Bdellovibrionota</taxon>
        <taxon>Oligoflexia</taxon>
        <taxon>Silvanigrellales</taxon>
        <taxon>Spirobacillus</taxon>
    </lineage>
</organism>
<dbReference type="GO" id="GO:0015627">
    <property type="term" value="C:type II protein secretion system complex"/>
    <property type="evidence" value="ECO:0007669"/>
    <property type="project" value="InterPro"/>
</dbReference>
<name>A0A369KYP6_9BACT</name>
<accession>A0A369KYP6</accession>
<keyword evidence="1" id="KW-0488">Methylation</keyword>
<dbReference type="GO" id="GO:0015628">
    <property type="term" value="P:protein secretion by the type II secretion system"/>
    <property type="evidence" value="ECO:0007669"/>
    <property type="project" value="InterPro"/>
</dbReference>
<comment type="caution">
    <text evidence="3">The sequence shown here is derived from an EMBL/GenBank/DDBJ whole genome shotgun (WGS) entry which is preliminary data.</text>
</comment>
<gene>
    <name evidence="3" type="ORF">DCC88_05935</name>
</gene>
<evidence type="ECO:0000256" key="2">
    <source>
        <dbReference type="SAM" id="Phobius"/>
    </source>
</evidence>
<keyword evidence="2" id="KW-0812">Transmembrane</keyword>
<protein>
    <submittedName>
        <fullName evidence="3">Type II secretion system protein</fullName>
    </submittedName>
</protein>
<reference evidence="3" key="1">
    <citation type="submission" date="2018-04" db="EMBL/GenBank/DDBJ databases">
        <title>Draft genome sequence of the Candidatus Spirobacillus cienkowskii, a pathogen of freshwater Daphnia species, reconstructed from hemolymph metagenomic reads.</title>
        <authorList>
            <person name="Bresciani L."/>
            <person name="Lemos L.N."/>
            <person name="Wale N."/>
            <person name="Lin J.Y."/>
            <person name="Fernandes G.R."/>
            <person name="Duffy M.A."/>
            <person name="Rodrigues J.M."/>
        </authorList>
    </citation>
    <scope>NUCLEOTIDE SEQUENCE [LARGE SCALE GENOMIC DNA]</scope>
    <source>
        <strain evidence="3">Binning01</strain>
    </source>
</reference>
<dbReference type="AlphaFoldDB" id="A0A369KYP6"/>
<dbReference type="Proteomes" id="UP000253934">
    <property type="component" value="Unassembled WGS sequence"/>
</dbReference>
<proteinExistence type="predicted"/>
<keyword evidence="4" id="KW-1185">Reference proteome</keyword>
<feature type="transmembrane region" description="Helical" evidence="2">
    <location>
        <begin position="21"/>
        <end position="42"/>
    </location>
</feature>